<keyword evidence="1" id="KW-0813">Transport</keyword>
<sequence length="304" mass="34886">MGVAYMRALLIPFGAKREECRWKEMIVDGAFLLGFFIRYIYIYIYIYIYFFLFLFCCCACELCVVVRVGWEVIWFAHFLLLLFFYACLIMVTIRYALVASAEGVPLADFQAVPSMHAGGAKKILANIKGPLVERKCVTFNGYSYDILPHRDGTVYMCVTEESCSRATALKFLEAARKHCNSRSKNPVVLAAELRKEVEMFNNTLNTKIRDIRSDVEKVRGEMITNVDKLLDRADRIDALLLQSSALEGESSAFRQNTRTLERQYLCHRILIYVFIAFVVLVLLFVIVLAACSRDGVNFNRCKRN</sequence>
<evidence type="ECO:0000256" key="2">
    <source>
        <dbReference type="PROSITE-ProRule" id="PRU00290"/>
    </source>
</evidence>
<dbReference type="PROSITE" id="PS50892">
    <property type="entry name" value="V_SNARE"/>
    <property type="match status" value="1"/>
</dbReference>
<keyword evidence="1" id="KW-0653">Protein transport</keyword>
<gene>
    <name evidence="5" type="ORF">ECC02_004532</name>
</gene>
<dbReference type="CDD" id="cd15843">
    <property type="entry name" value="R-SNARE"/>
    <property type="match status" value="1"/>
</dbReference>
<dbReference type="AlphaFoldDB" id="A0A7J6Y6V4"/>
<dbReference type="InterPro" id="IPR001388">
    <property type="entry name" value="Synaptobrevin-like"/>
</dbReference>
<dbReference type="VEuPathDB" id="TriTrypDB:BCY84_12229"/>
<reference evidence="5 6" key="1">
    <citation type="journal article" date="2019" name="Genome Biol. Evol.">
        <title>Nanopore Sequencing Significantly Improves Genome Assembly of the Protozoan Parasite Trypanosoma cruzi.</title>
        <authorList>
            <person name="Diaz-Viraque F."/>
            <person name="Pita S."/>
            <person name="Greif G."/>
            <person name="de Souza R.C.M."/>
            <person name="Iraola G."/>
            <person name="Robello C."/>
        </authorList>
    </citation>
    <scope>NUCLEOTIDE SEQUENCE [LARGE SCALE GENOMIC DNA]</scope>
    <source>
        <strain evidence="5 6">Berenice</strain>
    </source>
</reference>
<evidence type="ECO:0000256" key="1">
    <source>
        <dbReference type="ARBA" id="ARBA00022927"/>
    </source>
</evidence>
<keyword evidence="3" id="KW-0812">Transmembrane</keyword>
<dbReference type="InterPro" id="IPR051097">
    <property type="entry name" value="Synaptobrevin-like_transport"/>
</dbReference>
<dbReference type="Proteomes" id="UP000583944">
    <property type="component" value="Unassembled WGS sequence"/>
</dbReference>
<dbReference type="SUPFAM" id="SSF64356">
    <property type="entry name" value="SNARE-like"/>
    <property type="match status" value="1"/>
</dbReference>
<dbReference type="Gene3D" id="3.30.450.50">
    <property type="entry name" value="Longin domain"/>
    <property type="match status" value="1"/>
</dbReference>
<organism evidence="5 6">
    <name type="scientific">Trypanosoma cruzi</name>
    <dbReference type="NCBI Taxonomy" id="5693"/>
    <lineage>
        <taxon>Eukaryota</taxon>
        <taxon>Discoba</taxon>
        <taxon>Euglenozoa</taxon>
        <taxon>Kinetoplastea</taxon>
        <taxon>Metakinetoplastina</taxon>
        <taxon>Trypanosomatida</taxon>
        <taxon>Trypanosomatidae</taxon>
        <taxon>Trypanosoma</taxon>
        <taxon>Schizotrypanum</taxon>
    </lineage>
</organism>
<proteinExistence type="predicted"/>
<keyword evidence="2" id="KW-0175">Coiled coil</keyword>
<comment type="caution">
    <text evidence="5">The sequence shown here is derived from an EMBL/GenBank/DDBJ whole genome shotgun (WGS) entry which is preliminary data.</text>
</comment>
<dbReference type="GO" id="GO:0016020">
    <property type="term" value="C:membrane"/>
    <property type="evidence" value="ECO:0007669"/>
    <property type="project" value="InterPro"/>
</dbReference>
<dbReference type="VEuPathDB" id="TriTrypDB:ECC02_004532"/>
<feature type="transmembrane region" description="Helical" evidence="3">
    <location>
        <begin position="269"/>
        <end position="290"/>
    </location>
</feature>
<evidence type="ECO:0000256" key="3">
    <source>
        <dbReference type="SAM" id="Phobius"/>
    </source>
</evidence>
<name>A0A7J6Y6V4_TRYCR</name>
<dbReference type="GO" id="GO:0015031">
    <property type="term" value="P:protein transport"/>
    <property type="evidence" value="ECO:0007669"/>
    <property type="project" value="UniProtKB-KW"/>
</dbReference>
<dbReference type="SUPFAM" id="SSF58038">
    <property type="entry name" value="SNARE fusion complex"/>
    <property type="match status" value="1"/>
</dbReference>
<dbReference type="PANTHER" id="PTHR21136">
    <property type="entry name" value="SNARE PROTEINS"/>
    <property type="match status" value="1"/>
</dbReference>
<dbReference type="InterPro" id="IPR042855">
    <property type="entry name" value="V_SNARE_CC"/>
</dbReference>
<evidence type="ECO:0000313" key="6">
    <source>
        <dbReference type="Proteomes" id="UP000583944"/>
    </source>
</evidence>
<dbReference type="PRINTS" id="PR00219">
    <property type="entry name" value="SYNAPTOBREVN"/>
</dbReference>
<protein>
    <recommendedName>
        <fullName evidence="4">V-SNARE coiled-coil homology domain-containing protein</fullName>
    </recommendedName>
</protein>
<accession>A0A7J6Y6V4</accession>
<dbReference type="GO" id="GO:0016192">
    <property type="term" value="P:vesicle-mediated transport"/>
    <property type="evidence" value="ECO:0007669"/>
    <property type="project" value="InterPro"/>
</dbReference>
<dbReference type="EMBL" id="JABDHM010000027">
    <property type="protein sequence ID" value="KAF5222491.1"/>
    <property type="molecule type" value="Genomic_DNA"/>
</dbReference>
<feature type="domain" description="V-SNARE coiled-coil homology" evidence="4">
    <location>
        <begin position="207"/>
        <end position="267"/>
    </location>
</feature>
<dbReference type="Gene3D" id="1.20.5.110">
    <property type="match status" value="1"/>
</dbReference>
<evidence type="ECO:0000259" key="4">
    <source>
        <dbReference type="PROSITE" id="PS50892"/>
    </source>
</evidence>
<dbReference type="InterPro" id="IPR011012">
    <property type="entry name" value="Longin-like_dom_sf"/>
</dbReference>
<dbReference type="Pfam" id="PF00957">
    <property type="entry name" value="Synaptobrevin"/>
    <property type="match status" value="1"/>
</dbReference>
<feature type="transmembrane region" description="Helical" evidence="3">
    <location>
        <begin position="73"/>
        <end position="97"/>
    </location>
</feature>
<evidence type="ECO:0000313" key="5">
    <source>
        <dbReference type="EMBL" id="KAF5222491.1"/>
    </source>
</evidence>
<keyword evidence="3" id="KW-1133">Transmembrane helix</keyword>
<dbReference type="PANTHER" id="PTHR21136:SF168">
    <property type="entry name" value="VESICLE-ASSOCIATED MEMBRANE PROTEIN 9"/>
    <property type="match status" value="1"/>
</dbReference>
<keyword evidence="3" id="KW-0472">Membrane</keyword>